<feature type="compositionally biased region" description="Gly residues" evidence="1">
    <location>
        <begin position="34"/>
        <end position="53"/>
    </location>
</feature>
<feature type="transmembrane region" description="Helical" evidence="2">
    <location>
        <begin position="6"/>
        <end position="23"/>
    </location>
</feature>
<keyword evidence="2" id="KW-0472">Membrane</keyword>
<dbReference type="EMBL" id="BSPX01000114">
    <property type="protein sequence ID" value="GLT24627.1"/>
    <property type="molecule type" value="Genomic_DNA"/>
</dbReference>
<keyword evidence="2" id="KW-0812">Transmembrane</keyword>
<gene>
    <name evidence="3" type="ORF">GCM10007933_41150</name>
</gene>
<evidence type="ECO:0000256" key="2">
    <source>
        <dbReference type="SAM" id="Phobius"/>
    </source>
</evidence>
<feature type="region of interest" description="Disordered" evidence="1">
    <location>
        <begin position="25"/>
        <end position="53"/>
    </location>
</feature>
<name>A0ABQ6FJZ2_9RHOO</name>
<dbReference type="Proteomes" id="UP001157167">
    <property type="component" value="Unassembled WGS sequence"/>
</dbReference>
<accession>A0ABQ6FJZ2</accession>
<comment type="caution">
    <text evidence="3">The sequence shown here is derived from an EMBL/GenBank/DDBJ whole genome shotgun (WGS) entry which is preliminary data.</text>
</comment>
<dbReference type="RefSeq" id="WP_284189796.1">
    <property type="nucleotide sequence ID" value="NZ_BSPX01000114.1"/>
</dbReference>
<keyword evidence="4" id="KW-1185">Reference proteome</keyword>
<organism evidence="3 4">
    <name type="scientific">Zoogloea oryzae</name>
    <dbReference type="NCBI Taxonomy" id="310767"/>
    <lineage>
        <taxon>Bacteria</taxon>
        <taxon>Pseudomonadati</taxon>
        <taxon>Pseudomonadota</taxon>
        <taxon>Betaproteobacteria</taxon>
        <taxon>Rhodocyclales</taxon>
        <taxon>Zoogloeaceae</taxon>
        <taxon>Zoogloea</taxon>
    </lineage>
</organism>
<evidence type="ECO:0000313" key="4">
    <source>
        <dbReference type="Proteomes" id="UP001157167"/>
    </source>
</evidence>
<evidence type="ECO:0000256" key="1">
    <source>
        <dbReference type="SAM" id="MobiDB-lite"/>
    </source>
</evidence>
<sequence length="53" mass="5228">MSRIGYIIYATLIVAVVTLINFSDHSSSGHGSSSWGGGSSGGGSWSSGGGGHK</sequence>
<protein>
    <submittedName>
        <fullName evidence="3">Uncharacterized protein</fullName>
    </submittedName>
</protein>
<proteinExistence type="predicted"/>
<keyword evidence="2" id="KW-1133">Transmembrane helix</keyword>
<evidence type="ECO:0000313" key="3">
    <source>
        <dbReference type="EMBL" id="GLT24627.1"/>
    </source>
</evidence>
<reference evidence="4" key="1">
    <citation type="journal article" date="2019" name="Int. J. Syst. Evol. Microbiol.">
        <title>The Global Catalogue of Microorganisms (GCM) 10K type strain sequencing project: providing services to taxonomists for standard genome sequencing and annotation.</title>
        <authorList>
            <consortium name="The Broad Institute Genomics Platform"/>
            <consortium name="The Broad Institute Genome Sequencing Center for Infectious Disease"/>
            <person name="Wu L."/>
            <person name="Ma J."/>
        </authorList>
    </citation>
    <scope>NUCLEOTIDE SEQUENCE [LARGE SCALE GENOMIC DNA]</scope>
    <source>
        <strain evidence="4">NBRC 102407</strain>
    </source>
</reference>